<dbReference type="EMBL" id="VWPK01000005">
    <property type="protein sequence ID" value="KAA5613580.1"/>
    <property type="molecule type" value="Genomic_DNA"/>
</dbReference>
<name>A0A5M6IZ02_9PROT</name>
<feature type="compositionally biased region" description="Low complexity" evidence="1">
    <location>
        <begin position="142"/>
        <end position="191"/>
    </location>
</feature>
<dbReference type="PRINTS" id="PR01217">
    <property type="entry name" value="PRICHEXTENSN"/>
</dbReference>
<dbReference type="RefSeq" id="WP_150039328.1">
    <property type="nucleotide sequence ID" value="NZ_OW485601.1"/>
</dbReference>
<comment type="caution">
    <text evidence="2">The sequence shown here is derived from an EMBL/GenBank/DDBJ whole genome shotgun (WGS) entry which is preliminary data.</text>
</comment>
<feature type="compositionally biased region" description="Low complexity" evidence="1">
    <location>
        <begin position="210"/>
        <end position="225"/>
    </location>
</feature>
<dbReference type="Proteomes" id="UP000325255">
    <property type="component" value="Unassembled WGS sequence"/>
</dbReference>
<keyword evidence="3" id="KW-1185">Reference proteome</keyword>
<sequence length="323" mass="33276">MIRPFTFVCMVLAGGAGLYLYQAKHTSQLLDREIARVVRQADGARERMAVLRAEYTLLNDPSRLSELAGQHLPGLKTTQPGQFTTVAEFEKRLPPVGEPPAEPAPVEPDAPGAKLPEPKPVDLPVARLPEAKPDRPEKTEPARPAIAHRPAAEPAAVAAATAPRPAQATAQAQAQQSSPQPAPQRTAPSRPIVLTETLGSPAAHARQRTRAPAQAAVVPTAAVQPASPPPTHQWASALGNRPSSPPPRPLSMQAAGTQAYAPPPGSPAEAVARAARGGAVDPSVPAVASALGMARSLSAASPVSAANAASYWQAGGGQPAGNR</sequence>
<feature type="region of interest" description="Disordered" evidence="1">
    <location>
        <begin position="93"/>
        <end position="281"/>
    </location>
</feature>
<dbReference type="AlphaFoldDB" id="A0A5M6IZ02"/>
<gene>
    <name evidence="2" type="ORF">F1189_03960</name>
</gene>
<evidence type="ECO:0000313" key="2">
    <source>
        <dbReference type="EMBL" id="KAA5613580.1"/>
    </source>
</evidence>
<feature type="compositionally biased region" description="Basic and acidic residues" evidence="1">
    <location>
        <begin position="129"/>
        <end position="141"/>
    </location>
</feature>
<feature type="compositionally biased region" description="Low complexity" evidence="1">
    <location>
        <begin position="270"/>
        <end position="281"/>
    </location>
</feature>
<accession>A0A5M6IZ02</accession>
<organism evidence="2 3">
    <name type="scientific">Rhodovastum atsumiense</name>
    <dbReference type="NCBI Taxonomy" id="504468"/>
    <lineage>
        <taxon>Bacteria</taxon>
        <taxon>Pseudomonadati</taxon>
        <taxon>Pseudomonadota</taxon>
        <taxon>Alphaproteobacteria</taxon>
        <taxon>Acetobacterales</taxon>
        <taxon>Acetobacteraceae</taxon>
        <taxon>Rhodovastum</taxon>
    </lineage>
</organism>
<evidence type="ECO:0000256" key="1">
    <source>
        <dbReference type="SAM" id="MobiDB-lite"/>
    </source>
</evidence>
<reference evidence="2 3" key="1">
    <citation type="submission" date="2019-09" db="EMBL/GenBank/DDBJ databases">
        <title>Genome sequence of Rhodovastum atsumiense, a diverse member of the Acetobacteraceae family of non-sulfur purple photosynthetic bacteria.</title>
        <authorList>
            <person name="Meyer T."/>
            <person name="Kyndt J."/>
        </authorList>
    </citation>
    <scope>NUCLEOTIDE SEQUENCE [LARGE SCALE GENOMIC DNA]</scope>
    <source>
        <strain evidence="2 3">DSM 21279</strain>
    </source>
</reference>
<dbReference type="OrthoDB" id="7165680at2"/>
<feature type="compositionally biased region" description="Pro residues" evidence="1">
    <location>
        <begin position="96"/>
        <end position="108"/>
    </location>
</feature>
<proteinExistence type="predicted"/>
<evidence type="ECO:0000313" key="3">
    <source>
        <dbReference type="Proteomes" id="UP000325255"/>
    </source>
</evidence>
<protein>
    <submittedName>
        <fullName evidence="2">Uncharacterized protein</fullName>
    </submittedName>
</protein>